<dbReference type="EMBL" id="CP073347">
    <property type="protein sequence ID" value="UTW13711.1"/>
    <property type="molecule type" value="Genomic_DNA"/>
</dbReference>
<dbReference type="PROSITE" id="PS51084">
    <property type="entry name" value="HIT_2"/>
    <property type="match status" value="1"/>
</dbReference>
<accession>A0ABY5HMR7</accession>
<protein>
    <submittedName>
        <fullName evidence="3">HIT domain-containing protein</fullName>
    </submittedName>
</protein>
<keyword evidence="4" id="KW-1185">Reference proteome</keyword>
<comment type="caution">
    <text evidence="1">Lacks conserved residue(s) required for the propagation of feature annotation.</text>
</comment>
<dbReference type="RefSeq" id="WP_255855901.1">
    <property type="nucleotide sequence ID" value="NZ_CP073347.1"/>
</dbReference>
<dbReference type="InterPro" id="IPR011146">
    <property type="entry name" value="HIT-like"/>
</dbReference>
<feature type="domain" description="HIT" evidence="2">
    <location>
        <begin position="41"/>
        <end position="109"/>
    </location>
</feature>
<sequence length="149" mass="16973">MDELELEFELHPQLAQDCILLGEFPLCRLLLINDANYPWFVLVPRRAGVSEIYHLSSDDQVQLMRESCFLAENLADTFAARKMNVASLGNMVPQLHLHHIVRFEKDPAWPGPVWGKLPARSYTDEQVGDIRTKLQSLMSGELSFVPQPV</sequence>
<dbReference type="Proteomes" id="UP001058461">
    <property type="component" value="Chromosome"/>
</dbReference>
<reference evidence="3" key="1">
    <citation type="submission" date="2021-04" db="EMBL/GenBank/DDBJ databases">
        <title>Oceanospirillales bacteria with DddD are important DMSP degraders in coastal seawater.</title>
        <authorList>
            <person name="Liu J."/>
        </authorList>
    </citation>
    <scope>NUCLEOTIDE SEQUENCE</scope>
    <source>
        <strain evidence="3">D13-1</strain>
    </source>
</reference>
<dbReference type="Gene3D" id="3.30.428.10">
    <property type="entry name" value="HIT-like"/>
    <property type="match status" value="1"/>
</dbReference>
<evidence type="ECO:0000313" key="4">
    <source>
        <dbReference type="Proteomes" id="UP001058461"/>
    </source>
</evidence>
<evidence type="ECO:0000259" key="2">
    <source>
        <dbReference type="PROSITE" id="PS51084"/>
    </source>
</evidence>
<gene>
    <name evidence="3" type="ORF">KDW95_08755</name>
</gene>
<name>A0ABY5HMR7_9GAMM</name>
<evidence type="ECO:0000256" key="1">
    <source>
        <dbReference type="PROSITE-ProRule" id="PRU00464"/>
    </source>
</evidence>
<dbReference type="SUPFAM" id="SSF54197">
    <property type="entry name" value="HIT-like"/>
    <property type="match status" value="1"/>
</dbReference>
<evidence type="ECO:0000313" key="3">
    <source>
        <dbReference type="EMBL" id="UTW13711.1"/>
    </source>
</evidence>
<organism evidence="3 4">
    <name type="scientific">Marinobacterium rhizophilum</name>
    <dbReference type="NCBI Taxonomy" id="420402"/>
    <lineage>
        <taxon>Bacteria</taxon>
        <taxon>Pseudomonadati</taxon>
        <taxon>Pseudomonadota</taxon>
        <taxon>Gammaproteobacteria</taxon>
        <taxon>Oceanospirillales</taxon>
        <taxon>Oceanospirillaceae</taxon>
        <taxon>Marinobacterium</taxon>
    </lineage>
</organism>
<dbReference type="PIRSF" id="PIRSF000714">
    <property type="entry name" value="HIT"/>
    <property type="match status" value="1"/>
</dbReference>
<proteinExistence type="predicted"/>
<dbReference type="InterPro" id="IPR026026">
    <property type="entry name" value="HIT_Hint"/>
</dbReference>
<dbReference type="Pfam" id="PF01230">
    <property type="entry name" value="HIT"/>
    <property type="match status" value="1"/>
</dbReference>
<dbReference type="InterPro" id="IPR036265">
    <property type="entry name" value="HIT-like_sf"/>
</dbReference>